<dbReference type="Pfam" id="PF03060">
    <property type="entry name" value="NMO"/>
    <property type="match status" value="1"/>
</dbReference>
<accession>A0ABZ2PHD7</accession>
<keyword evidence="5" id="KW-0288">FMN</keyword>
<keyword evidence="7 10" id="KW-0503">Monooxygenase</keyword>
<dbReference type="PANTHER" id="PTHR42747:SF3">
    <property type="entry name" value="NITRONATE MONOOXYGENASE-RELATED"/>
    <property type="match status" value="1"/>
</dbReference>
<gene>
    <name evidence="10" type="ORF">WDS16_25865</name>
</gene>
<dbReference type="SUPFAM" id="SSF51412">
    <property type="entry name" value="Inosine monophosphate dehydrogenase (IMPDH)"/>
    <property type="match status" value="1"/>
</dbReference>
<reference evidence="10 11" key="1">
    <citation type="submission" date="2024-03" db="EMBL/GenBank/DDBJ databases">
        <title>Natural products discovery in diverse microorganisms through a two-stage MS feature dereplication strategy.</title>
        <authorList>
            <person name="Zhang R."/>
        </authorList>
    </citation>
    <scope>NUCLEOTIDE SEQUENCE [LARGE SCALE GENOMIC DNA]</scope>
    <source>
        <strain evidence="10 11">18930</strain>
    </source>
</reference>
<dbReference type="Proteomes" id="UP001432000">
    <property type="component" value="Chromosome"/>
</dbReference>
<dbReference type="InterPro" id="IPR013785">
    <property type="entry name" value="Aldolase_TIM"/>
</dbReference>
<evidence type="ECO:0000256" key="8">
    <source>
        <dbReference type="ARBA" id="ARBA00031155"/>
    </source>
</evidence>
<evidence type="ECO:0000256" key="5">
    <source>
        <dbReference type="ARBA" id="ARBA00022643"/>
    </source>
</evidence>
<evidence type="ECO:0000256" key="7">
    <source>
        <dbReference type="ARBA" id="ARBA00023033"/>
    </source>
</evidence>
<keyword evidence="3" id="KW-0216">Detoxification</keyword>
<evidence type="ECO:0000256" key="4">
    <source>
        <dbReference type="ARBA" id="ARBA00022630"/>
    </source>
</evidence>
<proteinExistence type="inferred from homology"/>
<dbReference type="PANTHER" id="PTHR42747">
    <property type="entry name" value="NITRONATE MONOOXYGENASE-RELATED"/>
    <property type="match status" value="1"/>
</dbReference>
<evidence type="ECO:0000256" key="9">
    <source>
        <dbReference type="ARBA" id="ARBA00049401"/>
    </source>
</evidence>
<sequence>MTDWTRTPFARTLGLRYPIVQGPFGGGISRIGLTAAVSDAGGLGSFGAHHLEPEELDVTVGLLHAATNHPFAVNLWVPRPGQPDELDRTTYDTYSDALRPWFERAGMSPPVYRHAASPDFDAQVEVVLARRPAVFSFVFGIPSPEVLAECRRRGIRTIGAATHLDEGIALRDAGVDAVVAAGYEAGGHRPAFLRPASDSVATGPLTAQLSAVLEIPVIAAGGIADGRGIAAALVLGADAVQIGTAFLATDQSGAPDAHKQALRSPRSRYTALTRAFSGRLARGIRNDFLDAFEFADVPAYPQQNWMTAPLKAAAAERDDAELLALWSGQGAALLTDRRDATELFEFLVEDTDHILGATPRPTTAWESVA</sequence>
<evidence type="ECO:0000256" key="1">
    <source>
        <dbReference type="ARBA" id="ARBA00001917"/>
    </source>
</evidence>
<keyword evidence="4" id="KW-0285">Flavoprotein</keyword>
<keyword evidence="11" id="KW-1185">Reference proteome</keyword>
<protein>
    <recommendedName>
        <fullName evidence="8">Propionate 3-nitronate monooxygenase</fullName>
    </recommendedName>
</protein>
<comment type="similarity">
    <text evidence="2">Belongs to the nitronate monooxygenase family. NMO class I subfamily.</text>
</comment>
<comment type="cofactor">
    <cofactor evidence="1">
        <name>FMN</name>
        <dbReference type="ChEBI" id="CHEBI:58210"/>
    </cofactor>
</comment>
<dbReference type="GO" id="GO:0004497">
    <property type="term" value="F:monooxygenase activity"/>
    <property type="evidence" value="ECO:0007669"/>
    <property type="project" value="UniProtKB-KW"/>
</dbReference>
<dbReference type="EMBL" id="CP147846">
    <property type="protein sequence ID" value="WXG68574.1"/>
    <property type="molecule type" value="Genomic_DNA"/>
</dbReference>
<name>A0ABZ2PHD7_9NOCA</name>
<evidence type="ECO:0000313" key="11">
    <source>
        <dbReference type="Proteomes" id="UP001432000"/>
    </source>
</evidence>
<evidence type="ECO:0000313" key="10">
    <source>
        <dbReference type="EMBL" id="WXG68574.1"/>
    </source>
</evidence>
<dbReference type="CDD" id="cd04730">
    <property type="entry name" value="NPD_like"/>
    <property type="match status" value="1"/>
</dbReference>
<keyword evidence="6 10" id="KW-0560">Oxidoreductase</keyword>
<dbReference type="Gene3D" id="3.20.20.70">
    <property type="entry name" value="Aldolase class I"/>
    <property type="match status" value="1"/>
</dbReference>
<evidence type="ECO:0000256" key="6">
    <source>
        <dbReference type="ARBA" id="ARBA00023002"/>
    </source>
</evidence>
<evidence type="ECO:0000256" key="3">
    <source>
        <dbReference type="ARBA" id="ARBA00022575"/>
    </source>
</evidence>
<comment type="catalytic activity">
    <reaction evidence="9">
        <text>3 propionate 3-nitronate + 3 O2 + H2O = 3 3-oxopropanoate + 2 nitrate + nitrite + H2O2 + 3 H(+)</text>
        <dbReference type="Rhea" id="RHEA:57332"/>
        <dbReference type="ChEBI" id="CHEBI:15377"/>
        <dbReference type="ChEBI" id="CHEBI:15378"/>
        <dbReference type="ChEBI" id="CHEBI:15379"/>
        <dbReference type="ChEBI" id="CHEBI:16240"/>
        <dbReference type="ChEBI" id="CHEBI:16301"/>
        <dbReference type="ChEBI" id="CHEBI:17632"/>
        <dbReference type="ChEBI" id="CHEBI:33190"/>
        <dbReference type="ChEBI" id="CHEBI:136067"/>
    </reaction>
</comment>
<dbReference type="InterPro" id="IPR004136">
    <property type="entry name" value="NMO"/>
</dbReference>
<dbReference type="RefSeq" id="WP_338888861.1">
    <property type="nucleotide sequence ID" value="NZ_CP147846.1"/>
</dbReference>
<evidence type="ECO:0000256" key="2">
    <source>
        <dbReference type="ARBA" id="ARBA00009881"/>
    </source>
</evidence>
<organism evidence="10 11">
    <name type="scientific">Rhodococcus sovatensis</name>
    <dbReference type="NCBI Taxonomy" id="1805840"/>
    <lineage>
        <taxon>Bacteria</taxon>
        <taxon>Bacillati</taxon>
        <taxon>Actinomycetota</taxon>
        <taxon>Actinomycetes</taxon>
        <taxon>Mycobacteriales</taxon>
        <taxon>Nocardiaceae</taxon>
        <taxon>Rhodococcus</taxon>
    </lineage>
</organism>